<evidence type="ECO:0000259" key="2">
    <source>
        <dbReference type="SMART" id="SM00233"/>
    </source>
</evidence>
<gene>
    <name evidence="3" type="ORF">IL334_004799</name>
</gene>
<feature type="domain" description="PH" evidence="2">
    <location>
        <begin position="1024"/>
        <end position="1194"/>
    </location>
</feature>
<feature type="region of interest" description="Disordered" evidence="1">
    <location>
        <begin position="1196"/>
        <end position="1216"/>
    </location>
</feature>
<protein>
    <recommendedName>
        <fullName evidence="2">PH domain-containing protein</fullName>
    </recommendedName>
</protein>
<feature type="domain" description="PH" evidence="2">
    <location>
        <begin position="813"/>
        <end position="972"/>
    </location>
</feature>
<feature type="compositionally biased region" description="Basic and acidic residues" evidence="1">
    <location>
        <begin position="1196"/>
        <end position="1206"/>
    </location>
</feature>
<feature type="compositionally biased region" description="Polar residues" evidence="1">
    <location>
        <begin position="258"/>
        <end position="278"/>
    </location>
</feature>
<sequence length="1216" mass="136745">MPAIANGTTSQPANPHPIPPDPNLPPNKNNKNNNNNKSSSSTHKQQQQQQQQQTSLSGIDLNRIPQPSPKVISSSSHIDKHFLPRRFLGAIPEKIVNSDETIENRKKFHQLRKNAISHLPLLGHTHSEDSFSHFGNDNGNGNERDDVGLIREAAKRIKIRKRGKTDRVMDLDLDLDVGTPEERQGQGRGKIKGGIGKGKDSWIGESFDIGREFLGSVIHEHEDADEEIQPPSSSSIHQGDNQVVNEAKGKGGAGGGQSESVPSRPAVSTRTTQETFVTARTGFSSSRGEGASSSKSTLDLNDTSTSAEGYQLTPQASLNGLSSSPGTITITNIRDSTSSSTQPLVPPSIKHRSQDSSDTVKAIVTQNKSSNGLSTRLKSALRKSSSKPENELYSTQSAIYATSSNNQLSQQKQKQKQKDKQNKSKSVQFPIDPIQGPSSMKKVLGDDLNDHTTKGDKAPVDPAEVLERSGDEVAGTSHEAVEEALEEEEEDWEEVRKPGEVILRDRMLVRVGYHREDNVRGFDEASQRRNPCARLDPLEEFIVIYRKSQIELYSNYTYPFQEKVVGHKHLAFVIPLLPHRTSLSIFNSEDVTICLTTSINKLQDDVSNILRSSTTRAGAVKNRVKQSKQVQWLRGRRRGTQVFIMKLAERSRSLDWYWEIWRDLNGELPDRFDVSVPSLSTSIRLIIPQDEEYYMVGNSSQCAKFEKSKIIENCWEMLKESMDIEELRRQNDEDSENRSGKLNVQLAWKSSDGNLDWLTFDQTVQGKKRDWTLLAGLARSQGESKPRELQLRPAKHQPNSIKLEDGTLLEEPPGVEGYLTRHNDGTTKEQVYISSHDGNIFVGHMRDAKPPLLPQKESSTPSELFPDLFSTFIDTEHKRIARYLQRCAGCIDLRDIVSIKIISDDSPKHTRSTSSTSATREGFDRIVTNAEDVQGKTFEVEMSAGGIVKLECQTWEIAKEWVESLKALKSYWERRHRVDARQRMDAISLHSHENPFTGTELSNESDNFISEIWDWCVLDGCRSTCLSGRLYMKKDKWDKFRSKYIVLTGGSLVSFKIKKKSAFHTRSKRYSLFGAYVYSGMLALDEMPSSTSGSSTTNDAFSSQARVYQDGLQSSDGPEDTTFCVRLALPSSKWSKKSVNHPWEEEGEGEKDGLNNLVIPDLTKKATQLLIFRARSKLERDRWVWATNAEMERQVRSHQKQEDALRNHGNVPERWF</sequence>
<dbReference type="Pfam" id="PF23207">
    <property type="entry name" value="PH_SPO71"/>
    <property type="match status" value="1"/>
</dbReference>
<name>A0ABZ1D1D1_9TREE</name>
<reference evidence="3 4" key="1">
    <citation type="submission" date="2024-01" db="EMBL/GenBank/DDBJ databases">
        <title>Comparative genomics of Cryptococcus and Kwoniella reveals pathogenesis evolution and contrasting modes of karyotype evolution via chromosome fusion or intercentromeric recombination.</title>
        <authorList>
            <person name="Coelho M.A."/>
            <person name="David-Palma M."/>
            <person name="Shea T."/>
            <person name="Bowers K."/>
            <person name="McGinley-Smith S."/>
            <person name="Mohammad A.W."/>
            <person name="Gnirke A."/>
            <person name="Yurkov A.M."/>
            <person name="Nowrousian M."/>
            <person name="Sun S."/>
            <person name="Cuomo C.A."/>
            <person name="Heitman J."/>
        </authorList>
    </citation>
    <scope>NUCLEOTIDE SEQUENCE [LARGE SCALE GENOMIC DNA]</scope>
    <source>
        <strain evidence="3">CBS 11374</strain>
    </source>
</reference>
<evidence type="ECO:0000256" key="1">
    <source>
        <dbReference type="SAM" id="MobiDB-lite"/>
    </source>
</evidence>
<evidence type="ECO:0000313" key="3">
    <source>
        <dbReference type="EMBL" id="WRT67825.1"/>
    </source>
</evidence>
<dbReference type="PANTHER" id="PTHR28076:SF1">
    <property type="entry name" value="PROSPORE MEMBRANE ADAPTER PROTEIN SPO71"/>
    <property type="match status" value="1"/>
</dbReference>
<feature type="region of interest" description="Disordered" evidence="1">
    <location>
        <begin position="1"/>
        <end position="77"/>
    </location>
</feature>
<evidence type="ECO:0000313" key="4">
    <source>
        <dbReference type="Proteomes" id="UP001329825"/>
    </source>
</evidence>
<feature type="compositionally biased region" description="Polar residues" evidence="1">
    <location>
        <begin position="392"/>
        <end position="402"/>
    </location>
</feature>
<proteinExistence type="predicted"/>
<feature type="compositionally biased region" description="Polar residues" evidence="1">
    <location>
        <begin position="356"/>
        <end position="372"/>
    </location>
</feature>
<feature type="compositionally biased region" description="Polar residues" evidence="1">
    <location>
        <begin position="297"/>
        <end position="343"/>
    </location>
</feature>
<dbReference type="SMART" id="SM00233">
    <property type="entry name" value="PH"/>
    <property type="match status" value="2"/>
</dbReference>
<feature type="compositionally biased region" description="Pro residues" evidence="1">
    <location>
        <begin position="14"/>
        <end position="25"/>
    </location>
</feature>
<accession>A0ABZ1D1D1</accession>
<feature type="compositionally biased region" description="Polar residues" evidence="1">
    <location>
        <begin position="1"/>
        <end position="10"/>
    </location>
</feature>
<feature type="compositionally biased region" description="Low complexity" evidence="1">
    <location>
        <begin position="403"/>
        <end position="412"/>
    </location>
</feature>
<dbReference type="EMBL" id="CP141886">
    <property type="protein sequence ID" value="WRT67825.1"/>
    <property type="molecule type" value="Genomic_DNA"/>
</dbReference>
<dbReference type="InterPro" id="IPR001849">
    <property type="entry name" value="PH_domain"/>
</dbReference>
<keyword evidence="4" id="KW-1185">Reference proteome</keyword>
<dbReference type="PANTHER" id="PTHR28076">
    <property type="entry name" value="SPORULATION-SPECIFIC PROTEIN 71"/>
    <property type="match status" value="1"/>
</dbReference>
<feature type="compositionally biased region" description="Low complexity" evidence="1">
    <location>
        <begin position="282"/>
        <end position="296"/>
    </location>
</feature>
<dbReference type="GeneID" id="87956930"/>
<dbReference type="InterPro" id="IPR040345">
    <property type="entry name" value="Mug56/Spo71"/>
</dbReference>
<feature type="compositionally biased region" description="Low complexity" evidence="1">
    <location>
        <begin position="26"/>
        <end position="53"/>
    </location>
</feature>
<feature type="compositionally biased region" description="Basic and acidic residues" evidence="1">
    <location>
        <begin position="443"/>
        <end position="471"/>
    </location>
</feature>
<dbReference type="RefSeq" id="XP_062792565.1">
    <property type="nucleotide sequence ID" value="XM_062936514.1"/>
</dbReference>
<dbReference type="InterPro" id="IPR057379">
    <property type="entry name" value="PH_SPO71"/>
</dbReference>
<dbReference type="InterPro" id="IPR039486">
    <property type="entry name" value="Mug56/Spo71_PH"/>
</dbReference>
<dbReference type="Pfam" id="PF15404">
    <property type="entry name" value="PH_4"/>
    <property type="match status" value="1"/>
</dbReference>
<feature type="region of interest" description="Disordered" evidence="1">
    <location>
        <begin position="245"/>
        <end position="477"/>
    </location>
</feature>
<dbReference type="Proteomes" id="UP001329825">
    <property type="component" value="Chromosome 6"/>
</dbReference>
<organism evidence="3 4">
    <name type="scientific">Kwoniella shivajii</name>
    <dbReference type="NCBI Taxonomy" id="564305"/>
    <lineage>
        <taxon>Eukaryota</taxon>
        <taxon>Fungi</taxon>
        <taxon>Dikarya</taxon>
        <taxon>Basidiomycota</taxon>
        <taxon>Agaricomycotina</taxon>
        <taxon>Tremellomycetes</taxon>
        <taxon>Tremellales</taxon>
        <taxon>Cryptococcaceae</taxon>
        <taxon>Kwoniella</taxon>
    </lineage>
</organism>